<comment type="function">
    <text evidence="1">Required for the transposition of the insertion element.</text>
</comment>
<dbReference type="InterPro" id="IPR051917">
    <property type="entry name" value="Transposase-Integrase"/>
</dbReference>
<dbReference type="PROSITE" id="PS01043">
    <property type="entry name" value="TRANSPOSASE_IS30"/>
    <property type="match status" value="1"/>
</dbReference>
<sequence length="386" mass="43847">MKHRTRIYYTETDKSLMWDRWQKGDSLQSIAQLFGRNHSSIAGILSRTGGIRPPKRTRSTTSLSVAEREEISRGLVSGDSMRAIAATLDRAPSTVSREIKRNGGPASYRATHADQSTWDKALRPKICKLASNRYLAQIVARKLKQLWSPVQIAGWLKKTYSGNEHLQVSHETIYRSLYIQARGALKKELVQHLRRTRAMRRSRHHTQKTSDHGRITNTVSISERPPSVEDRAVPGHWEGDLISGTNNSHIATLVERHTRYVMMAKVDGKDTETVINALIKHAHKLPIELYKSLTWDRGKEVADHERFTLATDVKVYFCDPQSPWQRGSNENTNGLLRQYLPKGTDLSLHTQAKLNAIARKLNERPRKTLDFDTPASRFNQCVASTG</sequence>
<dbReference type="InterPro" id="IPR001598">
    <property type="entry name" value="Transposase_IS30_CS"/>
</dbReference>
<dbReference type="Pfam" id="PF00665">
    <property type="entry name" value="rve"/>
    <property type="match status" value="1"/>
</dbReference>
<evidence type="ECO:0000313" key="7">
    <source>
        <dbReference type="EMBL" id="PCI78901.1"/>
    </source>
</evidence>
<dbReference type="PROSITE" id="PS50994">
    <property type="entry name" value="INTEGRASE"/>
    <property type="match status" value="1"/>
</dbReference>
<evidence type="ECO:0000256" key="4">
    <source>
        <dbReference type="ARBA" id="ARBA00023125"/>
    </source>
</evidence>
<dbReference type="InterPro" id="IPR053392">
    <property type="entry name" value="Transposase_IS30-like"/>
</dbReference>
<reference evidence="8" key="1">
    <citation type="submission" date="2017-08" db="EMBL/GenBank/DDBJ databases">
        <title>A dynamic microbial community with high functional redundancy inhabits the cold, oxic subseafloor aquifer.</title>
        <authorList>
            <person name="Tully B.J."/>
            <person name="Wheat C.G."/>
            <person name="Glazer B.T."/>
            <person name="Huber J.A."/>
        </authorList>
    </citation>
    <scope>NUCLEOTIDE SEQUENCE [LARGE SCALE GENOMIC DNA]</scope>
</reference>
<dbReference type="Proteomes" id="UP000218767">
    <property type="component" value="Unassembled WGS sequence"/>
</dbReference>
<name>A0A2A4X9E6_9GAMM</name>
<dbReference type="GO" id="GO:0005829">
    <property type="term" value="C:cytosol"/>
    <property type="evidence" value="ECO:0007669"/>
    <property type="project" value="TreeGrafter"/>
</dbReference>
<dbReference type="Pfam" id="PF13936">
    <property type="entry name" value="HTH_38"/>
    <property type="match status" value="1"/>
</dbReference>
<dbReference type="GO" id="GO:0003677">
    <property type="term" value="F:DNA binding"/>
    <property type="evidence" value="ECO:0007669"/>
    <property type="project" value="UniProtKB-KW"/>
</dbReference>
<gene>
    <name evidence="7" type="ORF">COB20_06060</name>
</gene>
<evidence type="ECO:0000256" key="5">
    <source>
        <dbReference type="ARBA" id="ARBA00023172"/>
    </source>
</evidence>
<dbReference type="GO" id="GO:0006313">
    <property type="term" value="P:DNA transposition"/>
    <property type="evidence" value="ECO:0007669"/>
    <property type="project" value="InterPro"/>
</dbReference>
<accession>A0A2A4X9E6</accession>
<keyword evidence="4" id="KW-0238">DNA-binding</keyword>
<keyword evidence="3" id="KW-0815">Transposition</keyword>
<dbReference type="InterPro" id="IPR025246">
    <property type="entry name" value="IS30-like_HTH"/>
</dbReference>
<evidence type="ECO:0000313" key="8">
    <source>
        <dbReference type="Proteomes" id="UP000218767"/>
    </source>
</evidence>
<evidence type="ECO:0000259" key="6">
    <source>
        <dbReference type="PROSITE" id="PS50994"/>
    </source>
</evidence>
<dbReference type="EMBL" id="NVUL01000025">
    <property type="protein sequence ID" value="PCI78901.1"/>
    <property type="molecule type" value="Genomic_DNA"/>
</dbReference>
<dbReference type="GO" id="GO:0004803">
    <property type="term" value="F:transposase activity"/>
    <property type="evidence" value="ECO:0007669"/>
    <property type="project" value="InterPro"/>
</dbReference>
<feature type="domain" description="Integrase catalytic" evidence="6">
    <location>
        <begin position="221"/>
        <end position="382"/>
    </location>
</feature>
<keyword evidence="5" id="KW-0233">DNA recombination</keyword>
<protein>
    <submittedName>
        <fullName evidence="7">IS30 family transposase</fullName>
    </submittedName>
</protein>
<dbReference type="InterPro" id="IPR036397">
    <property type="entry name" value="RNaseH_sf"/>
</dbReference>
<dbReference type="SUPFAM" id="SSF53098">
    <property type="entry name" value="Ribonuclease H-like"/>
    <property type="match status" value="1"/>
</dbReference>
<dbReference type="AlphaFoldDB" id="A0A2A4X9E6"/>
<proteinExistence type="inferred from homology"/>
<dbReference type="PANTHER" id="PTHR10948:SF23">
    <property type="entry name" value="TRANSPOSASE INSI FOR INSERTION SEQUENCE ELEMENT IS30A-RELATED"/>
    <property type="match status" value="1"/>
</dbReference>
<organism evidence="7 8">
    <name type="scientific">SAR86 cluster bacterium</name>
    <dbReference type="NCBI Taxonomy" id="2030880"/>
    <lineage>
        <taxon>Bacteria</taxon>
        <taxon>Pseudomonadati</taxon>
        <taxon>Pseudomonadota</taxon>
        <taxon>Gammaproteobacteria</taxon>
        <taxon>SAR86 cluster</taxon>
    </lineage>
</organism>
<dbReference type="GO" id="GO:0015074">
    <property type="term" value="P:DNA integration"/>
    <property type="evidence" value="ECO:0007669"/>
    <property type="project" value="InterPro"/>
</dbReference>
<dbReference type="NCBIfam" id="NF033563">
    <property type="entry name" value="transpos_IS30"/>
    <property type="match status" value="1"/>
</dbReference>
<dbReference type="InterPro" id="IPR001584">
    <property type="entry name" value="Integrase_cat-core"/>
</dbReference>
<evidence type="ECO:0000256" key="1">
    <source>
        <dbReference type="ARBA" id="ARBA00002190"/>
    </source>
</evidence>
<evidence type="ECO:0000256" key="3">
    <source>
        <dbReference type="ARBA" id="ARBA00022578"/>
    </source>
</evidence>
<comment type="similarity">
    <text evidence="2">Belongs to the transposase IS30 family.</text>
</comment>
<dbReference type="InterPro" id="IPR012337">
    <property type="entry name" value="RNaseH-like_sf"/>
</dbReference>
<dbReference type="PANTHER" id="PTHR10948">
    <property type="entry name" value="TRANSPOSASE"/>
    <property type="match status" value="1"/>
</dbReference>
<dbReference type="Gene3D" id="3.30.420.10">
    <property type="entry name" value="Ribonuclease H-like superfamily/Ribonuclease H"/>
    <property type="match status" value="1"/>
</dbReference>
<comment type="caution">
    <text evidence="7">The sequence shown here is derived from an EMBL/GenBank/DDBJ whole genome shotgun (WGS) entry which is preliminary data.</text>
</comment>
<evidence type="ECO:0000256" key="2">
    <source>
        <dbReference type="ARBA" id="ARBA00006363"/>
    </source>
</evidence>